<evidence type="ECO:0000313" key="5">
    <source>
        <dbReference type="EMBL" id="RCV93580.1"/>
    </source>
</evidence>
<evidence type="ECO:0000259" key="4">
    <source>
        <dbReference type="Pfam" id="PF07885"/>
    </source>
</evidence>
<feature type="transmembrane region" description="Helical" evidence="2">
    <location>
        <begin position="79"/>
        <end position="100"/>
    </location>
</feature>
<comment type="caution">
    <text evidence="5">The sequence shown here is derived from an EMBL/GenBank/DDBJ whole genome shotgun (WGS) entry which is preliminary data.</text>
</comment>
<evidence type="ECO:0000256" key="1">
    <source>
        <dbReference type="ARBA" id="ARBA00004651"/>
    </source>
</evidence>
<dbReference type="OrthoDB" id="9813518at2"/>
<dbReference type="InterPro" id="IPR036291">
    <property type="entry name" value="NAD(P)-bd_dom_sf"/>
</dbReference>
<dbReference type="PANTHER" id="PTHR43833:SF9">
    <property type="entry name" value="POTASSIUM CHANNEL PROTEIN YUGO-RELATED"/>
    <property type="match status" value="1"/>
</dbReference>
<evidence type="ECO:0000313" key="6">
    <source>
        <dbReference type="Proteomes" id="UP000253204"/>
    </source>
</evidence>
<dbReference type="EMBL" id="QPIJ01000001">
    <property type="protein sequence ID" value="RCV93580.1"/>
    <property type="molecule type" value="Genomic_DNA"/>
</dbReference>
<dbReference type="InterPro" id="IPR003148">
    <property type="entry name" value="RCK_N"/>
</dbReference>
<feature type="domain" description="RCK N-terminal" evidence="3">
    <location>
        <begin position="124"/>
        <end position="233"/>
    </location>
</feature>
<protein>
    <submittedName>
        <fullName evidence="5">Calcium-gated potassium channel protein</fullName>
    </submittedName>
</protein>
<feature type="transmembrane region" description="Helical" evidence="2">
    <location>
        <begin position="20"/>
        <end position="40"/>
    </location>
</feature>
<dbReference type="Pfam" id="PF07885">
    <property type="entry name" value="Ion_trans_2"/>
    <property type="match status" value="1"/>
</dbReference>
<dbReference type="Pfam" id="PF02254">
    <property type="entry name" value="TrkA_N"/>
    <property type="match status" value="1"/>
</dbReference>
<comment type="subcellular location">
    <subcellularLocation>
        <location evidence="1">Cell membrane</location>
        <topology evidence="1">Multi-pass membrane protein</topology>
    </subcellularLocation>
</comment>
<keyword evidence="5" id="KW-0813">Transport</keyword>
<dbReference type="GO" id="GO:0034220">
    <property type="term" value="P:monoatomic ion transmembrane transport"/>
    <property type="evidence" value="ECO:0007669"/>
    <property type="project" value="UniProtKB-KW"/>
</dbReference>
<evidence type="ECO:0000256" key="2">
    <source>
        <dbReference type="SAM" id="Phobius"/>
    </source>
</evidence>
<keyword evidence="2" id="KW-1133">Transmembrane helix</keyword>
<feature type="domain" description="Potassium channel" evidence="4">
    <location>
        <begin position="28"/>
        <end position="98"/>
    </location>
</feature>
<dbReference type="PANTHER" id="PTHR43833">
    <property type="entry name" value="POTASSIUM CHANNEL PROTEIN 2-RELATED-RELATED"/>
    <property type="match status" value="1"/>
</dbReference>
<accession>A0A368U913</accession>
<dbReference type="GO" id="GO:0005886">
    <property type="term" value="C:plasma membrane"/>
    <property type="evidence" value="ECO:0007669"/>
    <property type="project" value="UniProtKB-SubCell"/>
</dbReference>
<name>A0A368U913_9GAMM</name>
<dbReference type="Gene3D" id="3.40.50.720">
    <property type="entry name" value="NAD(P)-binding Rossmann-like Domain"/>
    <property type="match status" value="1"/>
</dbReference>
<dbReference type="Gene3D" id="1.10.287.70">
    <property type="match status" value="1"/>
</dbReference>
<keyword evidence="2" id="KW-0812">Transmembrane</keyword>
<dbReference type="InterPro" id="IPR050721">
    <property type="entry name" value="Trk_Ktr_HKT_K-transport"/>
</dbReference>
<dbReference type="AlphaFoldDB" id="A0A368U913"/>
<dbReference type="SUPFAM" id="SSF51735">
    <property type="entry name" value="NAD(P)-binding Rossmann-fold domains"/>
    <property type="match status" value="1"/>
</dbReference>
<dbReference type="InterPro" id="IPR013099">
    <property type="entry name" value="K_chnl_dom"/>
</dbReference>
<dbReference type="RefSeq" id="WP_114484908.1">
    <property type="nucleotide sequence ID" value="NZ_CBCSHM010000005.1"/>
</dbReference>
<reference evidence="5 6" key="1">
    <citation type="submission" date="2018-07" db="EMBL/GenBank/DDBJ databases">
        <title>Halomonas rutogse sp. nov., isolated from Lake TangqianCo on Tibetan Plateau.</title>
        <authorList>
            <person name="Lu H."/>
            <person name="Xing P."/>
            <person name="Wu Q."/>
        </authorList>
    </citation>
    <scope>NUCLEOTIDE SEQUENCE [LARGE SCALE GENOMIC DNA]</scope>
    <source>
        <strain evidence="5 6">TQ8S</strain>
    </source>
</reference>
<sequence>MPIFQQLLKALKASTINVSWSFLFMLAIAHMTTSWALMALSGEVMAESFTLWVYYYIVSASTVGYGDMSPVSAAGQWGVALYVIPGGISLFAALIGKATVSVSTFWRNQMQGKGNYTALRGHTVVIGWHGEATEKIIDILKADSQLPDEIVLCVVKDINNPRPADVKFVKGASFSDADFLKRAGIEGASRVIIYDQCDERVATVALSAYHLKGAGCHLVAHCDNPATATMLRRTLPGIECTEALALEMLVRSATDAGISRVVNELLAVDHGATQFQTRLEQVPEGAVFGTLFSNAKAQHNVTVLGVSSCSHDSDMLNPPADRPIQSGDLVYYMASQRLTPEQFGSLLVAHTESPAAVSA</sequence>
<proteinExistence type="predicted"/>
<feature type="transmembrane region" description="Helical" evidence="2">
    <location>
        <begin position="52"/>
        <end position="73"/>
    </location>
</feature>
<dbReference type="SUPFAM" id="SSF81324">
    <property type="entry name" value="Voltage-gated potassium channels"/>
    <property type="match status" value="1"/>
</dbReference>
<dbReference type="GO" id="GO:0006813">
    <property type="term" value="P:potassium ion transport"/>
    <property type="evidence" value="ECO:0007669"/>
    <property type="project" value="InterPro"/>
</dbReference>
<keyword evidence="5" id="KW-0407">Ion channel</keyword>
<gene>
    <name evidence="5" type="ORF">DU506_00045</name>
</gene>
<evidence type="ECO:0000259" key="3">
    <source>
        <dbReference type="Pfam" id="PF02254"/>
    </source>
</evidence>
<dbReference type="Proteomes" id="UP000253204">
    <property type="component" value="Unassembled WGS sequence"/>
</dbReference>
<keyword evidence="5" id="KW-0406">Ion transport</keyword>
<organism evidence="5 6">
    <name type="scientific">Vreelandella rituensis</name>
    <dbReference type="NCBI Taxonomy" id="2282306"/>
    <lineage>
        <taxon>Bacteria</taxon>
        <taxon>Pseudomonadati</taxon>
        <taxon>Pseudomonadota</taxon>
        <taxon>Gammaproteobacteria</taxon>
        <taxon>Oceanospirillales</taxon>
        <taxon>Halomonadaceae</taxon>
        <taxon>Vreelandella</taxon>
    </lineage>
</organism>
<keyword evidence="2" id="KW-0472">Membrane</keyword>
<keyword evidence="6" id="KW-1185">Reference proteome</keyword>